<dbReference type="EMBL" id="CM055752">
    <property type="protein sequence ID" value="KAJ7992423.1"/>
    <property type="molecule type" value="Genomic_DNA"/>
</dbReference>
<protein>
    <submittedName>
        <fullName evidence="1">Uncharacterized protein</fullName>
    </submittedName>
</protein>
<sequence>MFARHLRNVSSQKAPVQAFPSRCENTTGKQSTSLTKTRSGRVFSVSLARPGSHSIRQPPPSWLSGDANFKETS</sequence>
<comment type="caution">
    <text evidence="1">The sequence shown here is derived from an EMBL/GenBank/DDBJ whole genome shotgun (WGS) entry which is preliminary data.</text>
</comment>
<proteinExistence type="predicted"/>
<evidence type="ECO:0000313" key="1">
    <source>
        <dbReference type="EMBL" id="KAJ7992423.1"/>
    </source>
</evidence>
<organism evidence="1 2">
    <name type="scientific">Dallia pectoralis</name>
    <name type="common">Alaska blackfish</name>
    <dbReference type="NCBI Taxonomy" id="75939"/>
    <lineage>
        <taxon>Eukaryota</taxon>
        <taxon>Metazoa</taxon>
        <taxon>Chordata</taxon>
        <taxon>Craniata</taxon>
        <taxon>Vertebrata</taxon>
        <taxon>Euteleostomi</taxon>
        <taxon>Actinopterygii</taxon>
        <taxon>Neopterygii</taxon>
        <taxon>Teleostei</taxon>
        <taxon>Protacanthopterygii</taxon>
        <taxon>Esociformes</taxon>
        <taxon>Umbridae</taxon>
        <taxon>Dallia</taxon>
    </lineage>
</organism>
<evidence type="ECO:0000313" key="2">
    <source>
        <dbReference type="Proteomes" id="UP001157502"/>
    </source>
</evidence>
<keyword evidence="2" id="KW-1185">Reference proteome</keyword>
<dbReference type="Proteomes" id="UP001157502">
    <property type="component" value="Chromosome 25"/>
</dbReference>
<name>A0ACC2FLV6_DALPE</name>
<gene>
    <name evidence="1" type="ORF">DPEC_G00278400</name>
</gene>
<accession>A0ACC2FLV6</accession>
<reference evidence="1" key="1">
    <citation type="submission" date="2021-05" db="EMBL/GenBank/DDBJ databases">
        <authorList>
            <person name="Pan Q."/>
            <person name="Jouanno E."/>
            <person name="Zahm M."/>
            <person name="Klopp C."/>
            <person name="Cabau C."/>
            <person name="Louis A."/>
            <person name="Berthelot C."/>
            <person name="Parey E."/>
            <person name="Roest Crollius H."/>
            <person name="Montfort J."/>
            <person name="Robinson-Rechavi M."/>
            <person name="Bouchez O."/>
            <person name="Lampietro C."/>
            <person name="Lopez Roques C."/>
            <person name="Donnadieu C."/>
            <person name="Postlethwait J."/>
            <person name="Bobe J."/>
            <person name="Dillon D."/>
            <person name="Chandos A."/>
            <person name="von Hippel F."/>
            <person name="Guiguen Y."/>
        </authorList>
    </citation>
    <scope>NUCLEOTIDE SEQUENCE</scope>
    <source>
        <strain evidence="1">YG-Jan2019</strain>
    </source>
</reference>